<keyword evidence="7 10" id="KW-0067">ATP-binding</keyword>
<dbReference type="PANTHER" id="PTHR39321:SF3">
    <property type="entry name" value="PHOSPHOPANTETHEINE ADENYLYLTRANSFERASE"/>
    <property type="match status" value="1"/>
</dbReference>
<evidence type="ECO:0000259" key="11">
    <source>
        <dbReference type="Pfam" id="PF01467"/>
    </source>
</evidence>
<dbReference type="SUPFAM" id="SSF52374">
    <property type="entry name" value="Nucleotidylyl transferase"/>
    <property type="match status" value="1"/>
</dbReference>
<reference evidence="12 13" key="1">
    <citation type="submission" date="2019-08" db="EMBL/GenBank/DDBJ databases">
        <title>In-depth cultivation of the pig gut microbiome towards novel bacterial diversity and tailored functional studies.</title>
        <authorList>
            <person name="Wylensek D."/>
            <person name="Hitch T.C.A."/>
            <person name="Clavel T."/>
        </authorList>
    </citation>
    <scope>NUCLEOTIDE SEQUENCE [LARGE SCALE GENOMIC DNA]</scope>
    <source>
        <strain evidence="12 13">WCA-383-APC-5B</strain>
    </source>
</reference>
<dbReference type="HAMAP" id="MF_00244">
    <property type="entry name" value="NaMN_adenylyltr"/>
    <property type="match status" value="1"/>
</dbReference>
<dbReference type="EC" id="2.7.7.18" evidence="10"/>
<dbReference type="GO" id="GO:0005524">
    <property type="term" value="F:ATP binding"/>
    <property type="evidence" value="ECO:0007669"/>
    <property type="project" value="UniProtKB-KW"/>
</dbReference>
<gene>
    <name evidence="10" type="primary">nadD</name>
    <name evidence="12" type="ORF">FYJ33_05290</name>
</gene>
<dbReference type="GO" id="GO:0009435">
    <property type="term" value="P:NAD+ biosynthetic process"/>
    <property type="evidence" value="ECO:0007669"/>
    <property type="project" value="UniProtKB-UniRule"/>
</dbReference>
<evidence type="ECO:0000256" key="5">
    <source>
        <dbReference type="ARBA" id="ARBA00022695"/>
    </source>
</evidence>
<evidence type="ECO:0000256" key="10">
    <source>
        <dbReference type="HAMAP-Rule" id="MF_00244"/>
    </source>
</evidence>
<dbReference type="Gene3D" id="3.40.50.620">
    <property type="entry name" value="HUPs"/>
    <property type="match status" value="1"/>
</dbReference>
<evidence type="ECO:0000313" key="13">
    <source>
        <dbReference type="Proteomes" id="UP000460287"/>
    </source>
</evidence>
<protein>
    <recommendedName>
        <fullName evidence="10">Probable nicotinate-nucleotide adenylyltransferase</fullName>
        <ecNumber evidence="10">2.7.7.18</ecNumber>
    </recommendedName>
    <alternativeName>
        <fullName evidence="10">Deamido-NAD(+) diphosphorylase</fullName>
    </alternativeName>
    <alternativeName>
        <fullName evidence="10">Deamido-NAD(+) pyrophosphorylase</fullName>
    </alternativeName>
    <alternativeName>
        <fullName evidence="10">Nicotinate mononucleotide adenylyltransferase</fullName>
        <shortName evidence="10">NaMN adenylyltransferase</shortName>
    </alternativeName>
</protein>
<keyword evidence="4 10" id="KW-0808">Transferase</keyword>
<feature type="domain" description="Cytidyltransferase-like" evidence="11">
    <location>
        <begin position="6"/>
        <end position="173"/>
    </location>
</feature>
<organism evidence="12 13">
    <name type="scientific">Inconstantimicrobium porci</name>
    <dbReference type="NCBI Taxonomy" id="2652291"/>
    <lineage>
        <taxon>Bacteria</taxon>
        <taxon>Bacillati</taxon>
        <taxon>Bacillota</taxon>
        <taxon>Clostridia</taxon>
        <taxon>Eubacteriales</taxon>
        <taxon>Clostridiaceae</taxon>
        <taxon>Inconstantimicrobium</taxon>
    </lineage>
</organism>
<comment type="pathway">
    <text evidence="2 10">Cofactor biosynthesis; NAD(+) biosynthesis; deamido-NAD(+) from nicotinate D-ribonucleotide: step 1/1.</text>
</comment>
<dbReference type="Proteomes" id="UP000460287">
    <property type="component" value="Unassembled WGS sequence"/>
</dbReference>
<dbReference type="CDD" id="cd02165">
    <property type="entry name" value="NMNAT"/>
    <property type="match status" value="1"/>
</dbReference>
<dbReference type="AlphaFoldDB" id="A0A7X2T0P4"/>
<keyword evidence="5 10" id="KW-0548">Nucleotidyltransferase</keyword>
<evidence type="ECO:0000256" key="9">
    <source>
        <dbReference type="ARBA" id="ARBA00048721"/>
    </source>
</evidence>
<dbReference type="InterPro" id="IPR005248">
    <property type="entry name" value="NadD/NMNAT"/>
</dbReference>
<evidence type="ECO:0000256" key="4">
    <source>
        <dbReference type="ARBA" id="ARBA00022679"/>
    </source>
</evidence>
<dbReference type="UniPathway" id="UPA00253">
    <property type="reaction ID" value="UER00332"/>
</dbReference>
<comment type="caution">
    <text evidence="12">The sequence shown here is derived from an EMBL/GenBank/DDBJ whole genome shotgun (WGS) entry which is preliminary data.</text>
</comment>
<evidence type="ECO:0000256" key="3">
    <source>
        <dbReference type="ARBA" id="ARBA00022642"/>
    </source>
</evidence>
<proteinExistence type="inferred from homology"/>
<evidence type="ECO:0000256" key="7">
    <source>
        <dbReference type="ARBA" id="ARBA00022840"/>
    </source>
</evidence>
<dbReference type="NCBIfam" id="NF000840">
    <property type="entry name" value="PRK00071.1-3"/>
    <property type="match status" value="1"/>
</dbReference>
<dbReference type="PANTHER" id="PTHR39321">
    <property type="entry name" value="NICOTINATE-NUCLEOTIDE ADENYLYLTRANSFERASE-RELATED"/>
    <property type="match status" value="1"/>
</dbReference>
<evidence type="ECO:0000256" key="8">
    <source>
        <dbReference type="ARBA" id="ARBA00023027"/>
    </source>
</evidence>
<dbReference type="Pfam" id="PF01467">
    <property type="entry name" value="CTP_transf_like"/>
    <property type="match status" value="1"/>
</dbReference>
<sequence length="200" mass="23153">MKKIGVFGGSFDPIHNGHLYIAYEAFKELKLDKVIFIPGGNLPHKDSSHMTDSSSRYNMVKLAIKDYKNFEVSDYEIKKETKCYTFETLEHLKSEEKDSELYFIIGADSLINLDTWKCVDRIMKNAVLVVLTRPGYKEAEIESQKEKFEKMYGGKIILLNTLNLEISSTYIRNAVSKNENVDFFLNSSVSRYISENKLYR</sequence>
<comment type="catalytic activity">
    <reaction evidence="9 10">
        <text>nicotinate beta-D-ribonucleotide + ATP + H(+) = deamido-NAD(+) + diphosphate</text>
        <dbReference type="Rhea" id="RHEA:22860"/>
        <dbReference type="ChEBI" id="CHEBI:15378"/>
        <dbReference type="ChEBI" id="CHEBI:30616"/>
        <dbReference type="ChEBI" id="CHEBI:33019"/>
        <dbReference type="ChEBI" id="CHEBI:57502"/>
        <dbReference type="ChEBI" id="CHEBI:58437"/>
        <dbReference type="EC" id="2.7.7.18"/>
    </reaction>
</comment>
<keyword evidence="3 10" id="KW-0662">Pyridine nucleotide biosynthesis</keyword>
<evidence type="ECO:0000313" key="12">
    <source>
        <dbReference type="EMBL" id="MSR90841.1"/>
    </source>
</evidence>
<dbReference type="InterPro" id="IPR004821">
    <property type="entry name" value="Cyt_trans-like"/>
</dbReference>
<comment type="function">
    <text evidence="1 10">Catalyzes the reversible adenylation of nicotinate mononucleotide (NaMN) to nicotinic acid adenine dinucleotide (NaAD).</text>
</comment>
<dbReference type="RefSeq" id="WP_154530723.1">
    <property type="nucleotide sequence ID" value="NZ_VULX01000005.1"/>
</dbReference>
<dbReference type="NCBIfam" id="TIGR00482">
    <property type="entry name" value="nicotinate (nicotinamide) nucleotide adenylyltransferase"/>
    <property type="match status" value="1"/>
</dbReference>
<evidence type="ECO:0000256" key="1">
    <source>
        <dbReference type="ARBA" id="ARBA00002324"/>
    </source>
</evidence>
<dbReference type="InterPro" id="IPR014729">
    <property type="entry name" value="Rossmann-like_a/b/a_fold"/>
</dbReference>
<evidence type="ECO:0000256" key="2">
    <source>
        <dbReference type="ARBA" id="ARBA00005019"/>
    </source>
</evidence>
<keyword evidence="13" id="KW-1185">Reference proteome</keyword>
<keyword evidence="8 10" id="KW-0520">NAD</keyword>
<name>A0A7X2T0P4_9CLOT</name>
<dbReference type="GO" id="GO:0004515">
    <property type="term" value="F:nicotinate-nucleotide adenylyltransferase activity"/>
    <property type="evidence" value="ECO:0007669"/>
    <property type="project" value="UniProtKB-UniRule"/>
</dbReference>
<evidence type="ECO:0000256" key="6">
    <source>
        <dbReference type="ARBA" id="ARBA00022741"/>
    </source>
</evidence>
<dbReference type="NCBIfam" id="TIGR00125">
    <property type="entry name" value="cyt_tran_rel"/>
    <property type="match status" value="1"/>
</dbReference>
<dbReference type="EMBL" id="VULX01000005">
    <property type="protein sequence ID" value="MSR90841.1"/>
    <property type="molecule type" value="Genomic_DNA"/>
</dbReference>
<comment type="similarity">
    <text evidence="10">Belongs to the NadD family.</text>
</comment>
<accession>A0A7X2T0P4</accession>
<keyword evidence="6 10" id="KW-0547">Nucleotide-binding</keyword>